<dbReference type="Pfam" id="PF00100">
    <property type="entry name" value="Zona_pellucida"/>
    <property type="match status" value="1"/>
</dbReference>
<dbReference type="OMA" id="YGESARC"/>
<reference evidence="5" key="3">
    <citation type="submission" date="2025-09" db="UniProtKB">
        <authorList>
            <consortium name="Ensembl"/>
        </authorList>
    </citation>
    <scope>IDENTIFICATION</scope>
</reference>
<dbReference type="Gene3D" id="2.60.40.3210">
    <property type="entry name" value="Zona pellucida, ZP-N domain"/>
    <property type="match status" value="1"/>
</dbReference>
<name>A0A3B4EJE8_PYGNA</name>
<dbReference type="InterPro" id="IPR057774">
    <property type="entry name" value="D8C_UMOD/GP2/OIT3-like"/>
</dbReference>
<dbReference type="PROSITE" id="PS51034">
    <property type="entry name" value="ZP_2"/>
    <property type="match status" value="1"/>
</dbReference>
<proteinExistence type="predicted"/>
<sequence length="455" mass="51451">HPCKMERLVSTVSSRTNLKTFYVPIAVSFNNPTVDPCNKYTILKNLWRSTTFTTSGKCDMKKYWAGWYRLFYQGKSTKMPESCVRPNSCGTDIPLWLSGSHPDLQDGVVVRQICGSYGSDCCFYKSLPIQVKACPGNYYVYEVVKPKFCNAAYCTEVDHCKKLTCTVDEKCGKRDQIYGCLCNENRNRSNPDIYVDKTSTFSCSFFCQQANGTHVIYENFIQVDSTAGPILREKQLNLSFACVYSYTKNVSIHITPVMRVVSLFHSIIHKQLPPGQGMYRVKMIPYEDSGFSQPLQGKVNVKVNQPLYVSVEVEGVNGRQIALLLDSCWATPVDDPDYYLLRKIFQICLHRCPNPKDGTVQLVENGISTTSRFTFRMFDFNKGTSKVFLHCNIHFCLLRGNNCAPVSFKNSFAEKVSKMLRSKNMEDALHCQNSVSLDSTGELGAWTSMTVPPSL</sequence>
<reference evidence="5" key="2">
    <citation type="submission" date="2025-08" db="UniProtKB">
        <authorList>
            <consortium name="Ensembl"/>
        </authorList>
    </citation>
    <scope>IDENTIFICATION</scope>
</reference>
<dbReference type="GeneTree" id="ENSGT00940000156038"/>
<keyword evidence="2" id="KW-0732">Signal</keyword>
<keyword evidence="3" id="KW-1015">Disulfide bond</keyword>
<reference evidence="5 6" key="1">
    <citation type="submission" date="2020-10" db="EMBL/GenBank/DDBJ databases">
        <title>Pygocentrus nattereri (red-bellied piranha) genome, fPygNat1, primary haplotype.</title>
        <authorList>
            <person name="Myers G."/>
            <person name="Meyer A."/>
            <person name="Karagic N."/>
            <person name="Pippel M."/>
            <person name="Winkler S."/>
            <person name="Tracey A."/>
            <person name="Wood J."/>
            <person name="Formenti G."/>
            <person name="Howe K."/>
            <person name="Fedrigo O."/>
            <person name="Jarvis E.D."/>
        </authorList>
    </citation>
    <scope>NUCLEOTIDE SEQUENCE [LARGE SCALE GENOMIC DNA]</scope>
</reference>
<keyword evidence="1" id="KW-0245">EGF-like domain</keyword>
<dbReference type="Proteomes" id="UP001501920">
    <property type="component" value="Chromosome 13"/>
</dbReference>
<dbReference type="PANTHER" id="PTHR14002">
    <property type="entry name" value="ENDOGLIN/TGF-BETA RECEPTOR TYPE III"/>
    <property type="match status" value="1"/>
</dbReference>
<evidence type="ECO:0000313" key="6">
    <source>
        <dbReference type="Proteomes" id="UP001501920"/>
    </source>
</evidence>
<evidence type="ECO:0000256" key="2">
    <source>
        <dbReference type="ARBA" id="ARBA00022729"/>
    </source>
</evidence>
<evidence type="ECO:0000256" key="1">
    <source>
        <dbReference type="ARBA" id="ARBA00022536"/>
    </source>
</evidence>
<accession>A0A3B4EJE8</accession>
<dbReference type="Pfam" id="PF23283">
    <property type="entry name" value="D8C_UMOD"/>
    <property type="match status" value="1"/>
</dbReference>
<protein>
    <recommendedName>
        <fullName evidence="4">ZP domain-containing protein</fullName>
    </recommendedName>
</protein>
<evidence type="ECO:0000259" key="4">
    <source>
        <dbReference type="PROSITE" id="PS51034"/>
    </source>
</evidence>
<keyword evidence="6" id="KW-1185">Reference proteome</keyword>
<dbReference type="PANTHER" id="PTHR14002:SF50">
    <property type="entry name" value="ALPHA-TECTORIN-LIKE-RELATED"/>
    <property type="match status" value="1"/>
</dbReference>
<organism evidence="5 6">
    <name type="scientific">Pygocentrus nattereri</name>
    <name type="common">Red-bellied piranha</name>
    <dbReference type="NCBI Taxonomy" id="42514"/>
    <lineage>
        <taxon>Eukaryota</taxon>
        <taxon>Metazoa</taxon>
        <taxon>Chordata</taxon>
        <taxon>Craniata</taxon>
        <taxon>Vertebrata</taxon>
        <taxon>Euteleostomi</taxon>
        <taxon>Actinopterygii</taxon>
        <taxon>Neopterygii</taxon>
        <taxon>Teleostei</taxon>
        <taxon>Ostariophysi</taxon>
        <taxon>Characiformes</taxon>
        <taxon>Characoidei</taxon>
        <taxon>Pygocentrus</taxon>
    </lineage>
</organism>
<dbReference type="SMART" id="SM00241">
    <property type="entry name" value="ZP"/>
    <property type="match status" value="1"/>
</dbReference>
<feature type="domain" description="ZP" evidence="4">
    <location>
        <begin position="121"/>
        <end position="410"/>
    </location>
</feature>
<dbReference type="InterPro" id="IPR042235">
    <property type="entry name" value="ZP-C_dom"/>
</dbReference>
<evidence type="ECO:0000256" key="3">
    <source>
        <dbReference type="ARBA" id="ARBA00023157"/>
    </source>
</evidence>
<dbReference type="STRING" id="42514.ENSPNAP00000035341"/>
<dbReference type="Gene3D" id="2.60.40.4100">
    <property type="entry name" value="Zona pellucida, ZP-C domain"/>
    <property type="match status" value="1"/>
</dbReference>
<dbReference type="InterPro" id="IPR001507">
    <property type="entry name" value="ZP_dom"/>
</dbReference>
<dbReference type="Ensembl" id="ENSPNAT00000028203.2">
    <property type="protein sequence ID" value="ENSPNAP00000035341.2"/>
    <property type="gene ID" value="ENSPNAG00000025275.2"/>
</dbReference>
<dbReference type="AlphaFoldDB" id="A0A3B4EJE8"/>
<dbReference type="InterPro" id="IPR055355">
    <property type="entry name" value="ZP-C"/>
</dbReference>
<evidence type="ECO:0000313" key="5">
    <source>
        <dbReference type="Ensembl" id="ENSPNAP00000035341.2"/>
    </source>
</evidence>